<protein>
    <submittedName>
        <fullName evidence="2">Structural protein</fullName>
    </submittedName>
</protein>
<evidence type="ECO:0000256" key="1">
    <source>
        <dbReference type="SAM" id="MobiDB-lite"/>
    </source>
</evidence>
<evidence type="ECO:0000313" key="3">
    <source>
        <dbReference type="Proteomes" id="UP001304813"/>
    </source>
</evidence>
<dbReference type="Proteomes" id="UP001304813">
    <property type="component" value="Segment"/>
</dbReference>
<dbReference type="EMBL" id="LC779065">
    <property type="protein sequence ID" value="BES79897.1"/>
    <property type="molecule type" value="Genomic_DNA"/>
</dbReference>
<proteinExistence type="predicted"/>
<feature type="region of interest" description="Disordered" evidence="1">
    <location>
        <begin position="117"/>
        <end position="155"/>
    </location>
</feature>
<accession>A0AA86J0M6</accession>
<keyword evidence="3" id="KW-1185">Reference proteome</keyword>
<name>A0AA86J0M6_9CAUD</name>
<evidence type="ECO:0000313" key="2">
    <source>
        <dbReference type="EMBL" id="BES79897.1"/>
    </source>
</evidence>
<organism evidence="2 3">
    <name type="scientific">Yersinia phage vB_Yru_GN1</name>
    <dbReference type="NCBI Taxonomy" id="3074381"/>
    <lineage>
        <taxon>Viruses</taxon>
        <taxon>Duplodnaviria</taxon>
        <taxon>Heunggongvirae</taxon>
        <taxon>Uroviricota</taxon>
        <taxon>Caudoviricetes</taxon>
        <taxon>Caudoviricetes incertae sedis</taxon>
        <taxon>Sepahanvirus</taxon>
        <taxon>Sepahanvirus vB-Yru-GN1</taxon>
    </lineage>
</organism>
<feature type="compositionally biased region" description="Basic and acidic residues" evidence="1">
    <location>
        <begin position="140"/>
        <end position="149"/>
    </location>
</feature>
<sequence>MLVALSGEVLTQSQNINSARDFHTFMVSSEIAPIFRDTILEVFSGSSAQKVASEYNNLSVEERTQLLEEVKVELREKINDKFHLKSTNNRRVRISPVVGYCDGGLVATFYHNPRPRKASMFNNEHGEESTEEVQPVPSKVKTEKVDKSKKQSKKK</sequence>
<reference evidence="2 3" key="1">
    <citation type="submission" date="2023-09" db="EMBL/GenBank/DDBJ databases">
        <title>Analysis of phage genome (vB_Yru_GN1) of the bacterium (Yersinia ruckeri).</title>
        <authorList>
            <person name="Ganjoor M.S."/>
            <person name="Bouzari M."/>
            <person name="Soleimani-Delfan A."/>
        </authorList>
    </citation>
    <scope>NUCLEOTIDE SEQUENCE [LARGE SCALE GENOMIC DNA]</scope>
    <source>
        <strain evidence="3">vB_Yru_GN1</strain>
    </source>
</reference>